<evidence type="ECO:0000313" key="18">
    <source>
        <dbReference type="EMBL" id="KAH1172610.1"/>
    </source>
</evidence>
<dbReference type="InterPro" id="IPR027417">
    <property type="entry name" value="P-loop_NTPase"/>
</dbReference>
<dbReference type="Pfam" id="PF02223">
    <property type="entry name" value="Thymidylate_kin"/>
    <property type="match status" value="1"/>
</dbReference>
<keyword evidence="6" id="KW-0067">ATP-binding</keyword>
<dbReference type="Gene3D" id="3.40.50.300">
    <property type="entry name" value="P-loop containing nucleotide triphosphate hydrolases"/>
    <property type="match status" value="1"/>
</dbReference>
<feature type="domain" description="Thymidylate kinase-like" evidence="17">
    <location>
        <begin position="246"/>
        <end position="407"/>
    </location>
</feature>
<dbReference type="GO" id="GO:0006227">
    <property type="term" value="P:dUDP biosynthetic process"/>
    <property type="evidence" value="ECO:0007669"/>
    <property type="project" value="TreeGrafter"/>
</dbReference>
<evidence type="ECO:0000256" key="12">
    <source>
        <dbReference type="ARBA" id="ARBA00051598"/>
    </source>
</evidence>
<dbReference type="GO" id="GO:0006233">
    <property type="term" value="P:dTDP biosynthetic process"/>
    <property type="evidence" value="ECO:0007669"/>
    <property type="project" value="TreeGrafter"/>
</dbReference>
<keyword evidence="19" id="KW-1185">Reference proteome</keyword>
<evidence type="ECO:0000256" key="7">
    <source>
        <dbReference type="ARBA" id="ARBA00022946"/>
    </source>
</evidence>
<keyword evidence="9" id="KW-0175">Coiled coil</keyword>
<dbReference type="AlphaFoldDB" id="A0A9D3X4X1"/>
<name>A0A9D3X4X1_9SAUR</name>
<evidence type="ECO:0000256" key="4">
    <source>
        <dbReference type="ARBA" id="ARBA00022741"/>
    </source>
</evidence>
<evidence type="ECO:0000256" key="6">
    <source>
        <dbReference type="ARBA" id="ARBA00022840"/>
    </source>
</evidence>
<dbReference type="PANTHER" id="PTHR10344:SF4">
    <property type="entry name" value="UMP-CMP KINASE 2, MITOCHONDRIAL"/>
    <property type="match status" value="1"/>
</dbReference>
<dbReference type="FunFam" id="3.40.50.300:FF:001133">
    <property type="entry name" value="UMP-CMP kinase 2, mitochondrial"/>
    <property type="match status" value="1"/>
</dbReference>
<dbReference type="PANTHER" id="PTHR10344">
    <property type="entry name" value="THYMIDYLATE KINASE"/>
    <property type="match status" value="1"/>
</dbReference>
<comment type="catalytic activity">
    <reaction evidence="11">
        <text>CMP + ATP = CDP + ADP</text>
        <dbReference type="Rhea" id="RHEA:11600"/>
        <dbReference type="ChEBI" id="CHEBI:30616"/>
        <dbReference type="ChEBI" id="CHEBI:58069"/>
        <dbReference type="ChEBI" id="CHEBI:60377"/>
        <dbReference type="ChEBI" id="CHEBI:456216"/>
        <dbReference type="EC" id="2.7.4.14"/>
    </reaction>
</comment>
<accession>A0A9D3X4X1</accession>
<proteinExistence type="inferred from homology"/>
<keyword evidence="4" id="KW-0547">Nucleotide-binding</keyword>
<keyword evidence="7" id="KW-0809">Transit peptide</keyword>
<protein>
    <recommendedName>
        <fullName evidence="14">UMP-CMP kinase 2, mitochondrial</fullName>
        <ecNumber evidence="13">2.7.4.14</ecNumber>
    </recommendedName>
    <alternativeName>
        <fullName evidence="15">Nucleoside-diphosphate kinase</fullName>
    </alternativeName>
</protein>
<keyword evidence="10" id="KW-0496">Mitochondrion</keyword>
<evidence type="ECO:0000256" key="2">
    <source>
        <dbReference type="ARBA" id="ARBA00009776"/>
    </source>
</evidence>
<keyword evidence="5" id="KW-0418">Kinase</keyword>
<dbReference type="EC" id="2.7.4.14" evidence="13"/>
<evidence type="ECO:0000256" key="1">
    <source>
        <dbReference type="ARBA" id="ARBA00004173"/>
    </source>
</evidence>
<evidence type="ECO:0000256" key="11">
    <source>
        <dbReference type="ARBA" id="ARBA00051396"/>
    </source>
</evidence>
<reference evidence="18" key="1">
    <citation type="submission" date="2021-09" db="EMBL/GenBank/DDBJ databases">
        <title>The genome of Mauremys mutica provides insights into the evolution of semi-aquatic lifestyle.</title>
        <authorList>
            <person name="Gong S."/>
            <person name="Gao Y."/>
        </authorList>
    </citation>
    <scope>NUCLEOTIDE SEQUENCE</scope>
    <source>
        <strain evidence="18">MM-2020</strain>
        <tissue evidence="18">Muscle</tissue>
    </source>
</reference>
<sequence>MLHPSRLARLTLLPRSLSAMAAPPAGASGQAGPCFAVEGPGSDLVCFTLSASGSGRPEPRCFVPAPGRCYSLCVPAAPSVPAARLHRRLQQRLRQGPFGRCRVLGLLCYGAQAALEKGFLLQDPQGGPETERALEELLRGLGELPPPPLGVYEAGERGELWQCLWALRGAGGRELLRRARVVAAEEPPLHPAVPGLSHAAVFHSLEAARSVVEQCTSFIPEAAAVLDLVDKCPKHSKKGEFPVIVIEGLDATGKTTVTQSVKDSLNALLLRSPPACISQWRKTFDDEPTLIRRAFYALGNYVVASEIAKASTESPVVVDRYWHSTAAYAIATEISGKVQNLPPTHHEVYQWPEDLLKPDLVLLLTVSPEERIRRLQGRGLEKTEEETELEANSLFRQKYVLIMNKRWNPHPIKINSKTLIYSIGARISMPRLSCYSSNTDRQGYILPV</sequence>
<comment type="catalytic activity">
    <reaction evidence="12">
        <text>dCMP + ATP = dCDP + ADP</text>
        <dbReference type="Rhea" id="RHEA:25094"/>
        <dbReference type="ChEBI" id="CHEBI:30616"/>
        <dbReference type="ChEBI" id="CHEBI:57566"/>
        <dbReference type="ChEBI" id="CHEBI:58593"/>
        <dbReference type="ChEBI" id="CHEBI:456216"/>
        <dbReference type="EC" id="2.7.4.14"/>
    </reaction>
</comment>
<dbReference type="GO" id="GO:0004550">
    <property type="term" value="F:nucleoside diphosphate kinase activity"/>
    <property type="evidence" value="ECO:0007669"/>
    <property type="project" value="TreeGrafter"/>
</dbReference>
<dbReference type="Proteomes" id="UP000827986">
    <property type="component" value="Unassembled WGS sequence"/>
</dbReference>
<keyword evidence="16" id="KW-0732">Signal</keyword>
<dbReference type="GO" id="GO:0006235">
    <property type="term" value="P:dTTP biosynthetic process"/>
    <property type="evidence" value="ECO:0007669"/>
    <property type="project" value="TreeGrafter"/>
</dbReference>
<evidence type="ECO:0000256" key="5">
    <source>
        <dbReference type="ARBA" id="ARBA00022777"/>
    </source>
</evidence>
<gene>
    <name evidence="18" type="ORF">KIL84_016449</name>
</gene>
<feature type="signal peptide" evidence="16">
    <location>
        <begin position="1"/>
        <end position="21"/>
    </location>
</feature>
<evidence type="ECO:0000256" key="15">
    <source>
        <dbReference type="ARBA" id="ARBA00076149"/>
    </source>
</evidence>
<keyword evidence="3" id="KW-0808">Transferase</keyword>
<dbReference type="GO" id="GO:0004798">
    <property type="term" value="F:dTMP kinase activity"/>
    <property type="evidence" value="ECO:0007669"/>
    <property type="project" value="TreeGrafter"/>
</dbReference>
<evidence type="ECO:0000259" key="17">
    <source>
        <dbReference type="Pfam" id="PF02223"/>
    </source>
</evidence>
<comment type="subcellular location">
    <subcellularLocation>
        <location evidence="1">Mitochondrion</location>
    </subcellularLocation>
</comment>
<evidence type="ECO:0000256" key="14">
    <source>
        <dbReference type="ARBA" id="ARBA00070686"/>
    </source>
</evidence>
<dbReference type="InterPro" id="IPR039430">
    <property type="entry name" value="Thymidylate_kin-like_dom"/>
</dbReference>
<evidence type="ECO:0000313" key="19">
    <source>
        <dbReference type="Proteomes" id="UP000827986"/>
    </source>
</evidence>
<keyword evidence="8" id="KW-0665">Pyrimidine biosynthesis</keyword>
<evidence type="ECO:0000256" key="10">
    <source>
        <dbReference type="ARBA" id="ARBA00023128"/>
    </source>
</evidence>
<evidence type="ECO:0000256" key="8">
    <source>
        <dbReference type="ARBA" id="ARBA00022975"/>
    </source>
</evidence>
<evidence type="ECO:0000256" key="9">
    <source>
        <dbReference type="ARBA" id="ARBA00023054"/>
    </source>
</evidence>
<comment type="similarity">
    <text evidence="2">Belongs to the thymidylate kinase family.</text>
</comment>
<organism evidence="18 19">
    <name type="scientific">Mauremys mutica</name>
    <name type="common">yellowpond turtle</name>
    <dbReference type="NCBI Taxonomy" id="74926"/>
    <lineage>
        <taxon>Eukaryota</taxon>
        <taxon>Metazoa</taxon>
        <taxon>Chordata</taxon>
        <taxon>Craniata</taxon>
        <taxon>Vertebrata</taxon>
        <taxon>Euteleostomi</taxon>
        <taxon>Archelosauria</taxon>
        <taxon>Testudinata</taxon>
        <taxon>Testudines</taxon>
        <taxon>Cryptodira</taxon>
        <taxon>Durocryptodira</taxon>
        <taxon>Testudinoidea</taxon>
        <taxon>Geoemydidae</taxon>
        <taxon>Geoemydinae</taxon>
        <taxon>Mauremys</taxon>
    </lineage>
</organism>
<evidence type="ECO:0000256" key="13">
    <source>
        <dbReference type="ARBA" id="ARBA00066590"/>
    </source>
</evidence>
<dbReference type="SUPFAM" id="SSF52540">
    <property type="entry name" value="P-loop containing nucleoside triphosphate hydrolases"/>
    <property type="match status" value="1"/>
</dbReference>
<dbReference type="GO" id="GO:0005739">
    <property type="term" value="C:mitochondrion"/>
    <property type="evidence" value="ECO:0007669"/>
    <property type="project" value="UniProtKB-SubCell"/>
</dbReference>
<dbReference type="GO" id="GO:0005524">
    <property type="term" value="F:ATP binding"/>
    <property type="evidence" value="ECO:0007669"/>
    <property type="project" value="UniProtKB-KW"/>
</dbReference>
<evidence type="ECO:0000256" key="3">
    <source>
        <dbReference type="ARBA" id="ARBA00022679"/>
    </source>
</evidence>
<feature type="chain" id="PRO_5039424550" description="UMP-CMP kinase 2, mitochondrial" evidence="16">
    <location>
        <begin position="22"/>
        <end position="448"/>
    </location>
</feature>
<evidence type="ECO:0000256" key="16">
    <source>
        <dbReference type="SAM" id="SignalP"/>
    </source>
</evidence>
<comment type="caution">
    <text evidence="18">The sequence shown here is derived from an EMBL/GenBank/DDBJ whole genome shotgun (WGS) entry which is preliminary data.</text>
</comment>
<dbReference type="EMBL" id="JAHDVG010000482">
    <property type="protein sequence ID" value="KAH1172610.1"/>
    <property type="molecule type" value="Genomic_DNA"/>
</dbReference>